<dbReference type="GO" id="GO:0003677">
    <property type="term" value="F:DNA binding"/>
    <property type="evidence" value="ECO:0007669"/>
    <property type="project" value="UniProtKB-UniRule"/>
</dbReference>
<dbReference type="Gene3D" id="1.10.30.10">
    <property type="entry name" value="High mobility group box domain"/>
    <property type="match status" value="1"/>
</dbReference>
<accession>A0A9N9GAS0</accession>
<dbReference type="AlphaFoldDB" id="A0A9N9GAS0"/>
<dbReference type="PROSITE" id="PS50118">
    <property type="entry name" value="HMG_BOX_2"/>
    <property type="match status" value="1"/>
</dbReference>
<dbReference type="SUPFAM" id="SSF47095">
    <property type="entry name" value="HMG-box"/>
    <property type="match status" value="1"/>
</dbReference>
<organism evidence="3 4">
    <name type="scientific">Paraglomus occultum</name>
    <dbReference type="NCBI Taxonomy" id="144539"/>
    <lineage>
        <taxon>Eukaryota</taxon>
        <taxon>Fungi</taxon>
        <taxon>Fungi incertae sedis</taxon>
        <taxon>Mucoromycota</taxon>
        <taxon>Glomeromycotina</taxon>
        <taxon>Glomeromycetes</taxon>
        <taxon>Paraglomerales</taxon>
        <taxon>Paraglomeraceae</taxon>
        <taxon>Paraglomus</taxon>
    </lineage>
</organism>
<evidence type="ECO:0000256" key="1">
    <source>
        <dbReference type="PROSITE-ProRule" id="PRU00267"/>
    </source>
</evidence>
<dbReference type="Proteomes" id="UP000789572">
    <property type="component" value="Unassembled WGS sequence"/>
</dbReference>
<gene>
    <name evidence="3" type="ORF">POCULU_LOCUS6875</name>
</gene>
<keyword evidence="1" id="KW-0238">DNA-binding</keyword>
<feature type="DNA-binding region" description="HMG box" evidence="1">
    <location>
        <begin position="82"/>
        <end position="153"/>
    </location>
</feature>
<evidence type="ECO:0000259" key="2">
    <source>
        <dbReference type="PROSITE" id="PS50118"/>
    </source>
</evidence>
<name>A0A9N9GAS0_9GLOM</name>
<sequence>MQSTIDNNTDAHSFQHSLSNLELPNYNFSDAQYPLSPETMLDIIIARRIPPNILRKIESRIYTPLRDLVRPRQIKSRRRAGPPRPQNMYILYRRDLQNKINQVKGRDVGSQLQFVSKIASRGWEHIDPETRLLYNYIAECAKDYHSYVFPGYSYKPKKKSIRVFSMNESTDDTLSPSTLYETQPNVTSINYTAAHNNINSYSSSPLFTSLSSPVFNNPAFIDQRNRDGIYNWTVGRPLLDYGVTAINPSCRNLPPLCQPTIRSHVDRGHLSSVDRQVRL</sequence>
<dbReference type="InterPro" id="IPR009071">
    <property type="entry name" value="HMG_box_dom"/>
</dbReference>
<keyword evidence="4" id="KW-1185">Reference proteome</keyword>
<dbReference type="OrthoDB" id="6247875at2759"/>
<feature type="domain" description="HMG box" evidence="2">
    <location>
        <begin position="82"/>
        <end position="153"/>
    </location>
</feature>
<evidence type="ECO:0000313" key="3">
    <source>
        <dbReference type="EMBL" id="CAG8589029.1"/>
    </source>
</evidence>
<comment type="caution">
    <text evidence="3">The sequence shown here is derived from an EMBL/GenBank/DDBJ whole genome shotgun (WGS) entry which is preliminary data.</text>
</comment>
<keyword evidence="1" id="KW-0539">Nucleus</keyword>
<dbReference type="EMBL" id="CAJVPJ010001385">
    <property type="protein sequence ID" value="CAG8589029.1"/>
    <property type="molecule type" value="Genomic_DNA"/>
</dbReference>
<protein>
    <submittedName>
        <fullName evidence="3">1718_t:CDS:1</fullName>
    </submittedName>
</protein>
<proteinExistence type="predicted"/>
<reference evidence="3" key="1">
    <citation type="submission" date="2021-06" db="EMBL/GenBank/DDBJ databases">
        <authorList>
            <person name="Kallberg Y."/>
            <person name="Tangrot J."/>
            <person name="Rosling A."/>
        </authorList>
    </citation>
    <scope>NUCLEOTIDE SEQUENCE</scope>
    <source>
        <strain evidence="3">IA702</strain>
    </source>
</reference>
<dbReference type="InterPro" id="IPR036910">
    <property type="entry name" value="HMG_box_dom_sf"/>
</dbReference>
<dbReference type="GO" id="GO:0005634">
    <property type="term" value="C:nucleus"/>
    <property type="evidence" value="ECO:0007669"/>
    <property type="project" value="UniProtKB-UniRule"/>
</dbReference>
<evidence type="ECO:0000313" key="4">
    <source>
        <dbReference type="Proteomes" id="UP000789572"/>
    </source>
</evidence>